<reference evidence="4" key="1">
    <citation type="submission" date="2021-01" db="EMBL/GenBank/DDBJ databases">
        <authorList>
            <consortium name="Aspergillus chevalieri M1 genome sequencing consortium"/>
            <person name="Kazuki M."/>
            <person name="Futagami T."/>
        </authorList>
    </citation>
    <scope>NUCLEOTIDE SEQUENCE</scope>
    <source>
        <strain evidence="4">M1</strain>
    </source>
</reference>
<organism evidence="4 5">
    <name type="scientific">Aspergillus chevalieri</name>
    <name type="common">Eurotium chevalieri</name>
    <dbReference type="NCBI Taxonomy" id="182096"/>
    <lineage>
        <taxon>Eukaryota</taxon>
        <taxon>Fungi</taxon>
        <taxon>Dikarya</taxon>
        <taxon>Ascomycota</taxon>
        <taxon>Pezizomycotina</taxon>
        <taxon>Eurotiomycetes</taxon>
        <taxon>Eurotiomycetidae</taxon>
        <taxon>Eurotiales</taxon>
        <taxon>Aspergillaceae</taxon>
        <taxon>Aspergillus</taxon>
        <taxon>Aspergillus subgen. Aspergillus</taxon>
    </lineage>
</organism>
<feature type="compositionally biased region" description="Polar residues" evidence="1">
    <location>
        <begin position="492"/>
        <end position="512"/>
    </location>
</feature>
<feature type="chain" id="PRO_5031342523" evidence="3">
    <location>
        <begin position="18"/>
        <end position="523"/>
    </location>
</feature>
<feature type="region of interest" description="Disordered" evidence="1">
    <location>
        <begin position="341"/>
        <end position="362"/>
    </location>
</feature>
<evidence type="ECO:0000256" key="1">
    <source>
        <dbReference type="SAM" id="MobiDB-lite"/>
    </source>
</evidence>
<feature type="region of interest" description="Disordered" evidence="1">
    <location>
        <begin position="477"/>
        <end position="523"/>
    </location>
</feature>
<dbReference type="PANTHER" id="PTHR42032">
    <property type="entry name" value="YALI0E30679P"/>
    <property type="match status" value="1"/>
</dbReference>
<sequence>MFTGLFLLLLPFKHGLTDLTWLIALRSLLVMTEQPRPTPSPRTSFTDNSSKDKEYNNPGLRQRGPARTATTTFAEDLNSTSVLRRNSTLSDSVSEARNSIRSSTDDLFLPRVSRRTNGVDLQEESHWQSAPLGLALFPAIAGVFFKNGSAVVTDITLLVLAAIFLNWSVRLPWDWYRSAQAVRQDKYYEAEEESDDDQATLGNTREKSPSNTETRKELHRASAIANAANRELQIHELAALASCFIFPMIGTWLLHTIRSKLSRPSEGLVSNYNLTIFLLASEIRPFAHLLRMVQARTLHLQRTVHSASHYEEDRIDASKIADLSKRLEELEIHIAEAAAARLSSEQSPQNQPESPKQENDKNQILVSQTTAEIQKAIQPEIDALNRAVRRYEKRTAVTSYETDSRFRDLETQVRDAVSLAAAAHRSGDRYRNRGFAFRLIEWIYAAMLIPVQILMSLTALPFRVVTRCLDYLKGLTGKSTPSSSKRSKGKMPQNQASQSPRRFKKATQSLPDGTSLRPIREYS</sequence>
<evidence type="ECO:0000313" key="5">
    <source>
        <dbReference type="Proteomes" id="UP000637239"/>
    </source>
</evidence>
<feature type="compositionally biased region" description="Basic and acidic residues" evidence="1">
    <location>
        <begin position="204"/>
        <end position="216"/>
    </location>
</feature>
<keyword evidence="3" id="KW-0732">Signal</keyword>
<dbReference type="GeneID" id="66980246"/>
<gene>
    <name evidence="4" type="ORF">ACHE_21345A</name>
</gene>
<keyword evidence="2" id="KW-0812">Transmembrane</keyword>
<dbReference type="PANTHER" id="PTHR42032:SF1">
    <property type="entry name" value="YALI0E30679P"/>
    <property type="match status" value="1"/>
</dbReference>
<feature type="compositionally biased region" description="Low complexity" evidence="1">
    <location>
        <begin position="341"/>
        <end position="354"/>
    </location>
</feature>
<reference evidence="4" key="2">
    <citation type="submission" date="2021-02" db="EMBL/GenBank/DDBJ databases">
        <title>Aspergillus chevalieri M1 genome sequence.</title>
        <authorList>
            <person name="Kadooka C."/>
            <person name="Mori K."/>
            <person name="Futagami T."/>
        </authorList>
    </citation>
    <scope>NUCLEOTIDE SEQUENCE</scope>
    <source>
        <strain evidence="4">M1</strain>
    </source>
</reference>
<dbReference type="AlphaFoldDB" id="A0A7R7VJM4"/>
<feature type="region of interest" description="Disordered" evidence="1">
    <location>
        <begin position="192"/>
        <end position="216"/>
    </location>
</feature>
<keyword evidence="5" id="KW-1185">Reference proteome</keyword>
<keyword evidence="2" id="KW-0472">Membrane</keyword>
<dbReference type="RefSeq" id="XP_043134409.1">
    <property type="nucleotide sequence ID" value="XM_043275418.1"/>
</dbReference>
<feature type="signal peptide" evidence="3">
    <location>
        <begin position="1"/>
        <end position="17"/>
    </location>
</feature>
<dbReference type="KEGG" id="ache:ACHE_21345A"/>
<name>A0A7R7VJM4_ASPCH</name>
<proteinExistence type="predicted"/>
<dbReference type="Proteomes" id="UP000637239">
    <property type="component" value="Chromosome 2"/>
</dbReference>
<protein>
    <submittedName>
        <fullName evidence="4">Uncharacterized protein</fullName>
    </submittedName>
</protein>
<evidence type="ECO:0000256" key="3">
    <source>
        <dbReference type="SAM" id="SignalP"/>
    </source>
</evidence>
<accession>A0A7R7VJM4</accession>
<feature type="transmembrane region" description="Helical" evidence="2">
    <location>
        <begin position="439"/>
        <end position="462"/>
    </location>
</feature>
<evidence type="ECO:0000256" key="2">
    <source>
        <dbReference type="SAM" id="Phobius"/>
    </source>
</evidence>
<evidence type="ECO:0000313" key="4">
    <source>
        <dbReference type="EMBL" id="BCR85887.1"/>
    </source>
</evidence>
<keyword evidence="2" id="KW-1133">Transmembrane helix</keyword>
<dbReference type="EMBL" id="AP024417">
    <property type="protein sequence ID" value="BCR85887.1"/>
    <property type="molecule type" value="Genomic_DNA"/>
</dbReference>
<feature type="region of interest" description="Disordered" evidence="1">
    <location>
        <begin position="34"/>
        <end position="67"/>
    </location>
</feature>